<name>A0A1F7FFN0_UNCRA</name>
<dbReference type="Proteomes" id="UP000179243">
    <property type="component" value="Unassembled WGS sequence"/>
</dbReference>
<dbReference type="InterPro" id="IPR025965">
    <property type="entry name" value="FlgD/Vpr_Ig-like"/>
</dbReference>
<accession>A0A1F7FFN0</accession>
<dbReference type="Gene3D" id="2.60.40.4070">
    <property type="match status" value="1"/>
</dbReference>
<dbReference type="Pfam" id="PF13860">
    <property type="entry name" value="FlgD_ig"/>
    <property type="match status" value="1"/>
</dbReference>
<dbReference type="AlphaFoldDB" id="A0A1F7FFN0"/>
<sequence length="174" mass="18832">MRQIWYLVFVITMITTASGQSIMEVVKKSGGSERITIDAITKVTFTQTDMVVGGAGSSIAIDNIYKIIFNDDSTTTKPTPSTTTGLMEKIYPNPFNPTTTVSFNMHVAGKLTIEIYNGLGQKIKTVFKGPKAAGYHNLSWDGTDDKGTGVGTGAYLMHMVAGNQKIDKVLTLIK</sequence>
<feature type="domain" description="FlgD/Vpr Ig-like" evidence="1">
    <location>
        <begin position="100"/>
        <end position="163"/>
    </location>
</feature>
<proteinExistence type="predicted"/>
<dbReference type="InterPro" id="IPR026444">
    <property type="entry name" value="Secre_tail"/>
</dbReference>
<dbReference type="NCBIfam" id="TIGR04183">
    <property type="entry name" value="Por_Secre_tail"/>
    <property type="match status" value="1"/>
</dbReference>
<reference evidence="2 3" key="1">
    <citation type="journal article" date="2016" name="Nat. Commun.">
        <title>Thousands of microbial genomes shed light on interconnected biogeochemical processes in an aquifer system.</title>
        <authorList>
            <person name="Anantharaman K."/>
            <person name="Brown C.T."/>
            <person name="Hug L.A."/>
            <person name="Sharon I."/>
            <person name="Castelle C.J."/>
            <person name="Probst A.J."/>
            <person name="Thomas B.C."/>
            <person name="Singh A."/>
            <person name="Wilkins M.J."/>
            <person name="Karaoz U."/>
            <person name="Brodie E.L."/>
            <person name="Williams K.H."/>
            <person name="Hubbard S.S."/>
            <person name="Banfield J.F."/>
        </authorList>
    </citation>
    <scope>NUCLEOTIDE SEQUENCE [LARGE SCALE GENOMIC DNA]</scope>
</reference>
<organism evidence="2 3">
    <name type="scientific">Candidatus Raymondbacteria bacterium RIFOXYD12_FULL_49_13</name>
    <dbReference type="NCBI Taxonomy" id="1817890"/>
    <lineage>
        <taxon>Bacteria</taxon>
        <taxon>Raymondiibacteriota</taxon>
    </lineage>
</organism>
<protein>
    <recommendedName>
        <fullName evidence="1">FlgD/Vpr Ig-like domain-containing protein</fullName>
    </recommendedName>
</protein>
<gene>
    <name evidence="2" type="ORF">A2519_05285</name>
</gene>
<evidence type="ECO:0000259" key="1">
    <source>
        <dbReference type="Pfam" id="PF13860"/>
    </source>
</evidence>
<evidence type="ECO:0000313" key="2">
    <source>
        <dbReference type="EMBL" id="OGK05504.1"/>
    </source>
</evidence>
<dbReference type="EMBL" id="MFYX01000055">
    <property type="protein sequence ID" value="OGK05504.1"/>
    <property type="molecule type" value="Genomic_DNA"/>
</dbReference>
<comment type="caution">
    <text evidence="2">The sequence shown here is derived from an EMBL/GenBank/DDBJ whole genome shotgun (WGS) entry which is preliminary data.</text>
</comment>
<evidence type="ECO:0000313" key="3">
    <source>
        <dbReference type="Proteomes" id="UP000179243"/>
    </source>
</evidence>